<keyword evidence="4" id="KW-1185">Reference proteome</keyword>
<evidence type="ECO:0000259" key="2">
    <source>
        <dbReference type="Pfam" id="PF01683"/>
    </source>
</evidence>
<reference evidence="3 4" key="1">
    <citation type="submission" date="2015-05" db="EMBL/GenBank/DDBJ databases">
        <title>Evolution of Trichinella species and genotypes.</title>
        <authorList>
            <person name="Korhonen P.K."/>
            <person name="Edoardo P."/>
            <person name="Giuseppe L.R."/>
            <person name="Gasser R.B."/>
        </authorList>
    </citation>
    <scope>NUCLEOTIDE SEQUENCE [LARGE SCALE GENOMIC DNA]</scope>
    <source>
        <strain evidence="3">ISS10</strain>
    </source>
</reference>
<dbReference type="EMBL" id="JYDW01000225">
    <property type="protein sequence ID" value="KRZ51470.1"/>
    <property type="molecule type" value="Genomic_DNA"/>
</dbReference>
<accession>A0A0V1KXE0</accession>
<comment type="caution">
    <text evidence="3">The sequence shown here is derived from an EMBL/GenBank/DDBJ whole genome shotgun (WGS) entry which is preliminary data.</text>
</comment>
<dbReference type="STRING" id="6335.A0A0V1KXE0"/>
<dbReference type="InterPro" id="IPR006150">
    <property type="entry name" value="Cys_repeat_1"/>
</dbReference>
<gene>
    <name evidence="3" type="ORF">T02_5627</name>
</gene>
<protein>
    <recommendedName>
        <fullName evidence="2">EB domain-containing protein</fullName>
    </recommendedName>
</protein>
<feature type="signal peptide" evidence="1">
    <location>
        <begin position="1"/>
        <end position="32"/>
    </location>
</feature>
<dbReference type="Pfam" id="PF01683">
    <property type="entry name" value="EB"/>
    <property type="match status" value="2"/>
</dbReference>
<dbReference type="Proteomes" id="UP000054721">
    <property type="component" value="Unassembled WGS sequence"/>
</dbReference>
<name>A0A0V1KXE0_9BILA</name>
<feature type="domain" description="EB" evidence="2">
    <location>
        <begin position="364"/>
        <end position="427"/>
    </location>
</feature>
<dbReference type="OrthoDB" id="5912242at2759"/>
<dbReference type="InterPro" id="IPR028150">
    <property type="entry name" value="Lustrin_cystein"/>
</dbReference>
<dbReference type="InterPro" id="IPR006149">
    <property type="entry name" value="EB_dom"/>
</dbReference>
<evidence type="ECO:0000256" key="1">
    <source>
        <dbReference type="SAM" id="SignalP"/>
    </source>
</evidence>
<dbReference type="AlphaFoldDB" id="A0A0V1KXE0"/>
<evidence type="ECO:0000313" key="3">
    <source>
        <dbReference type="EMBL" id="KRZ51470.1"/>
    </source>
</evidence>
<feature type="domain" description="EB" evidence="2">
    <location>
        <begin position="164"/>
        <end position="216"/>
    </location>
</feature>
<dbReference type="Pfam" id="PF14625">
    <property type="entry name" value="Lustrin_cystein"/>
    <property type="match status" value="1"/>
</dbReference>
<keyword evidence="1" id="KW-0732">Signal</keyword>
<feature type="chain" id="PRO_5006881332" description="EB domain-containing protein" evidence="1">
    <location>
        <begin position="33"/>
        <end position="599"/>
    </location>
</feature>
<proteinExistence type="predicted"/>
<dbReference type="SMART" id="SM00289">
    <property type="entry name" value="WR1"/>
    <property type="match status" value="2"/>
</dbReference>
<sequence>LMIIMQTLCSSSSSSSMLALAITILSITTVHHVHTDAGPIYGSDISAALTVDLDVATANFNKQTFIATTPKPLYSMPSLGMPCRDNSSCDGLLNSYCADDSTCQCLPYFLPDPVMPYMCSMAPIYGELCQRDKSSCKPFVCNSTGFCDCPDGYEPDYFTCIKSCKFGMIAINDQCYEKKQINEQCEMAGQCVNAYSQCLHGKCQCIPGVEERNGNCYPVAQCPIGQPAKDKFGRMIECETDDIGQCPESYHCLLMGESHGFCCPRTKVNCPVGQSLMDRNCTNCPWETHYCFIYTIGNKEESMCCPSACPISAPLSIDGKCYTRSAFSSSCEHDKQCFSTIDAVCREDADGEKKCLCPEGNYINYFGRCLRGKQKWFSGGSSISDISFSTAESKLGDTCQVNEECKLGTNTLCINGTCQCYVGYMPVPVDAGEIPTRCIGEPFCPTKDGPKAMKKYVECNENDANCAEGEYCRKWWMEQHRNYSTCCSKPTIEDYEAICDHLNMRLSYRDAQKTKPLQCTMQFFQSSILITKHRLRSECPTGAHCLFNPYSINTVNAGICCKEKVQRSSKMFPQQPLEIVDDVQTDFPSWYLESPVQAA</sequence>
<evidence type="ECO:0000313" key="4">
    <source>
        <dbReference type="Proteomes" id="UP000054721"/>
    </source>
</evidence>
<feature type="non-terminal residue" evidence="3">
    <location>
        <position position="1"/>
    </location>
</feature>
<organism evidence="3 4">
    <name type="scientific">Trichinella nativa</name>
    <dbReference type="NCBI Taxonomy" id="6335"/>
    <lineage>
        <taxon>Eukaryota</taxon>
        <taxon>Metazoa</taxon>
        <taxon>Ecdysozoa</taxon>
        <taxon>Nematoda</taxon>
        <taxon>Enoplea</taxon>
        <taxon>Dorylaimia</taxon>
        <taxon>Trichinellida</taxon>
        <taxon>Trichinellidae</taxon>
        <taxon>Trichinella</taxon>
    </lineage>
</organism>